<proteinExistence type="predicted"/>
<comment type="caution">
    <text evidence="2">The sequence shown here is derived from an EMBL/GenBank/DDBJ whole genome shotgun (WGS) entry which is preliminary data.</text>
</comment>
<evidence type="ECO:0000313" key="3">
    <source>
        <dbReference type="Proteomes" id="UP001160148"/>
    </source>
</evidence>
<gene>
    <name evidence="2" type="ORF">MEUPH1_LOCUS20952</name>
</gene>
<feature type="signal peptide" evidence="1">
    <location>
        <begin position="1"/>
        <end position="21"/>
    </location>
</feature>
<feature type="chain" id="PRO_5043594891" evidence="1">
    <location>
        <begin position="22"/>
        <end position="254"/>
    </location>
</feature>
<keyword evidence="1" id="KW-0732">Signal</keyword>
<evidence type="ECO:0000256" key="1">
    <source>
        <dbReference type="SAM" id="SignalP"/>
    </source>
</evidence>
<sequence length="254" mass="28762">MYSVTITLCLCFCILSESIGGLLVMSRVPPDPRKKSKTVWQLQLRGPEYNMAADQKVKSSPPPPICDCSHDVSEYPHPHVVGSQVNGYRPPHIGYPKVTGNRPSASTDCPTQFSPRCTIPPWLRGRPAGRHRHARLVGLRSRLASLAGPCHHVPRVRPHPHVLRAGPYRHVPLARPYHHVPRVRPYPHVLRAGPYRHVPLARPYHHLPRAVPSCHVPLAGRCLRVTNAGQKNIRLYWLKVSKLTYHNRTVRLTW</sequence>
<reference evidence="2 3" key="1">
    <citation type="submission" date="2023-01" db="EMBL/GenBank/DDBJ databases">
        <authorList>
            <person name="Whitehead M."/>
        </authorList>
    </citation>
    <scope>NUCLEOTIDE SEQUENCE [LARGE SCALE GENOMIC DNA]</scope>
</reference>
<dbReference type="EMBL" id="CARXXK010000004">
    <property type="protein sequence ID" value="CAI6366357.1"/>
    <property type="molecule type" value="Genomic_DNA"/>
</dbReference>
<name>A0AAV0XFN9_9HEMI</name>
<organism evidence="2 3">
    <name type="scientific">Macrosiphum euphorbiae</name>
    <name type="common">potato aphid</name>
    <dbReference type="NCBI Taxonomy" id="13131"/>
    <lineage>
        <taxon>Eukaryota</taxon>
        <taxon>Metazoa</taxon>
        <taxon>Ecdysozoa</taxon>
        <taxon>Arthropoda</taxon>
        <taxon>Hexapoda</taxon>
        <taxon>Insecta</taxon>
        <taxon>Pterygota</taxon>
        <taxon>Neoptera</taxon>
        <taxon>Paraneoptera</taxon>
        <taxon>Hemiptera</taxon>
        <taxon>Sternorrhyncha</taxon>
        <taxon>Aphidomorpha</taxon>
        <taxon>Aphidoidea</taxon>
        <taxon>Aphididae</taxon>
        <taxon>Macrosiphini</taxon>
        <taxon>Macrosiphum</taxon>
    </lineage>
</organism>
<evidence type="ECO:0000313" key="2">
    <source>
        <dbReference type="EMBL" id="CAI6366357.1"/>
    </source>
</evidence>
<keyword evidence="3" id="KW-1185">Reference proteome</keyword>
<accession>A0AAV0XFN9</accession>
<dbReference type="AlphaFoldDB" id="A0AAV0XFN9"/>
<protein>
    <submittedName>
        <fullName evidence="2">Uncharacterized protein</fullName>
    </submittedName>
</protein>
<dbReference type="Proteomes" id="UP001160148">
    <property type="component" value="Unassembled WGS sequence"/>
</dbReference>